<dbReference type="Proteomes" id="UP000274822">
    <property type="component" value="Unassembled WGS sequence"/>
</dbReference>
<dbReference type="InterPro" id="IPR029058">
    <property type="entry name" value="AB_hydrolase_fold"/>
</dbReference>
<evidence type="ECO:0000259" key="2">
    <source>
        <dbReference type="Pfam" id="PF07859"/>
    </source>
</evidence>
<evidence type="ECO:0000256" key="1">
    <source>
        <dbReference type="ARBA" id="ARBA00022801"/>
    </source>
</evidence>
<gene>
    <name evidence="3" type="ORF">BC938DRAFT_480663</name>
</gene>
<keyword evidence="1 3" id="KW-0378">Hydrolase</keyword>
<evidence type="ECO:0000313" key="3">
    <source>
        <dbReference type="EMBL" id="RUS29436.1"/>
    </source>
</evidence>
<dbReference type="SUPFAM" id="SSF53474">
    <property type="entry name" value="alpha/beta-Hydrolases"/>
    <property type="match status" value="1"/>
</dbReference>
<dbReference type="InterPro" id="IPR013094">
    <property type="entry name" value="AB_hydrolase_3"/>
</dbReference>
<evidence type="ECO:0000313" key="4">
    <source>
        <dbReference type="Proteomes" id="UP000274822"/>
    </source>
</evidence>
<dbReference type="PANTHER" id="PTHR48081">
    <property type="entry name" value="AB HYDROLASE SUPERFAMILY PROTEIN C4A8.06C"/>
    <property type="match status" value="1"/>
</dbReference>
<feature type="domain" description="Alpha/beta hydrolase fold-3" evidence="2">
    <location>
        <begin position="126"/>
        <end position="345"/>
    </location>
</feature>
<dbReference type="Pfam" id="PF07859">
    <property type="entry name" value="Abhydrolase_3"/>
    <property type="match status" value="1"/>
</dbReference>
<dbReference type="GO" id="GO:0016787">
    <property type="term" value="F:hydrolase activity"/>
    <property type="evidence" value="ECO:0007669"/>
    <property type="project" value="UniProtKB-KW"/>
</dbReference>
<sequence length="409" mass="46121">MPTTDFSLASLLTLRRILVALAAILFATPQGRWLAYRYTSLLNWVIAANLPRSSLFNTLYFAQNLPGPLLRFTIEILAYPRPKHDPWYKPVRGNDWKGVWIAEGVGKVQDVGAWTQGVRQETDVVIFYAHGGGYTSGHAAMFMDSWILWIEELKKHGLNAKILSLEYGLAPMNKYPSQLQESLRAYKYLIEDLKIDPSKIILGGDSAGANLMSATLLALHRRRFDTALPMPRGALLAHPWMTLDLSSSSHTRNQSLDYIHLGSLVKNRLNWLPADQQSLEYLRSDPYVAPVYAPKDTFVEFPHMFVAIGQWEVFYDDQVEFVSRLRADGVDVVVKEAEEMPHLWLLIPEVVGGDLKVWKEGWAKVAEWTAQVVRGERDEDGEEAGDGLEGSRSWEKIGMSGSILHARLG</sequence>
<proteinExistence type="predicted"/>
<name>A0A433QHZ7_9FUNG</name>
<organism evidence="3 4">
    <name type="scientific">Jimgerdemannia flammicorona</name>
    <dbReference type="NCBI Taxonomy" id="994334"/>
    <lineage>
        <taxon>Eukaryota</taxon>
        <taxon>Fungi</taxon>
        <taxon>Fungi incertae sedis</taxon>
        <taxon>Mucoromycota</taxon>
        <taxon>Mucoromycotina</taxon>
        <taxon>Endogonomycetes</taxon>
        <taxon>Endogonales</taxon>
        <taxon>Endogonaceae</taxon>
        <taxon>Jimgerdemannia</taxon>
    </lineage>
</organism>
<comment type="caution">
    <text evidence="3">The sequence shown here is derived from an EMBL/GenBank/DDBJ whole genome shotgun (WGS) entry which is preliminary data.</text>
</comment>
<protein>
    <submittedName>
        <fullName evidence="3">Alpha/Beta hydrolase protein</fullName>
    </submittedName>
</protein>
<dbReference type="AlphaFoldDB" id="A0A433QHZ7"/>
<dbReference type="PANTHER" id="PTHR48081:SF8">
    <property type="entry name" value="ALPHA_BETA HYDROLASE FOLD-3 DOMAIN-CONTAINING PROTEIN-RELATED"/>
    <property type="match status" value="1"/>
</dbReference>
<accession>A0A433QHZ7</accession>
<keyword evidence="4" id="KW-1185">Reference proteome</keyword>
<dbReference type="Gene3D" id="3.40.50.1820">
    <property type="entry name" value="alpha/beta hydrolase"/>
    <property type="match status" value="1"/>
</dbReference>
<dbReference type="InterPro" id="IPR050300">
    <property type="entry name" value="GDXG_lipolytic_enzyme"/>
</dbReference>
<dbReference type="EMBL" id="RBNJ01005160">
    <property type="protein sequence ID" value="RUS29436.1"/>
    <property type="molecule type" value="Genomic_DNA"/>
</dbReference>
<reference evidence="3 4" key="1">
    <citation type="journal article" date="2018" name="New Phytol.">
        <title>Phylogenomics of Endogonaceae and evolution of mycorrhizas within Mucoromycota.</title>
        <authorList>
            <person name="Chang Y."/>
            <person name="Desiro A."/>
            <person name="Na H."/>
            <person name="Sandor L."/>
            <person name="Lipzen A."/>
            <person name="Clum A."/>
            <person name="Barry K."/>
            <person name="Grigoriev I.V."/>
            <person name="Martin F.M."/>
            <person name="Stajich J.E."/>
            <person name="Smith M.E."/>
            <person name="Bonito G."/>
            <person name="Spatafora J.W."/>
        </authorList>
    </citation>
    <scope>NUCLEOTIDE SEQUENCE [LARGE SCALE GENOMIC DNA]</scope>
    <source>
        <strain evidence="3 4">AD002</strain>
    </source>
</reference>